<dbReference type="EMBL" id="KQ459757">
    <property type="protein sequence ID" value="KPJ20151.1"/>
    <property type="molecule type" value="Genomic_DNA"/>
</dbReference>
<dbReference type="InParanoid" id="A0A0N1PKE3"/>
<keyword evidence="2" id="KW-0472">Membrane</keyword>
<evidence type="ECO:0000313" key="4">
    <source>
        <dbReference type="EMBL" id="KPJ20151.1"/>
    </source>
</evidence>
<evidence type="ECO:0000256" key="3">
    <source>
        <dbReference type="SAM" id="SignalP"/>
    </source>
</evidence>
<organism evidence="4 5">
    <name type="scientific">Papilio machaon</name>
    <name type="common">Old World swallowtail butterfly</name>
    <dbReference type="NCBI Taxonomy" id="76193"/>
    <lineage>
        <taxon>Eukaryota</taxon>
        <taxon>Metazoa</taxon>
        <taxon>Ecdysozoa</taxon>
        <taxon>Arthropoda</taxon>
        <taxon>Hexapoda</taxon>
        <taxon>Insecta</taxon>
        <taxon>Pterygota</taxon>
        <taxon>Neoptera</taxon>
        <taxon>Endopterygota</taxon>
        <taxon>Lepidoptera</taxon>
        <taxon>Glossata</taxon>
        <taxon>Ditrysia</taxon>
        <taxon>Papilionoidea</taxon>
        <taxon>Papilionidae</taxon>
        <taxon>Papilioninae</taxon>
        <taxon>Papilio</taxon>
    </lineage>
</organism>
<feature type="compositionally biased region" description="Basic and acidic residues" evidence="1">
    <location>
        <begin position="205"/>
        <end position="225"/>
    </location>
</feature>
<feature type="transmembrane region" description="Helical" evidence="2">
    <location>
        <begin position="948"/>
        <end position="975"/>
    </location>
</feature>
<dbReference type="KEGG" id="pmac:106710027"/>
<feature type="signal peptide" evidence="3">
    <location>
        <begin position="1"/>
        <end position="23"/>
    </location>
</feature>
<reference evidence="4 5" key="1">
    <citation type="journal article" date="2015" name="Nat. Commun.">
        <title>Outbred genome sequencing and CRISPR/Cas9 gene editing in butterflies.</title>
        <authorList>
            <person name="Li X."/>
            <person name="Fan D."/>
            <person name="Zhang W."/>
            <person name="Liu G."/>
            <person name="Zhang L."/>
            <person name="Zhao L."/>
            <person name="Fang X."/>
            <person name="Chen L."/>
            <person name="Dong Y."/>
            <person name="Chen Y."/>
            <person name="Ding Y."/>
            <person name="Zhao R."/>
            <person name="Feng M."/>
            <person name="Zhu Y."/>
            <person name="Feng Y."/>
            <person name="Jiang X."/>
            <person name="Zhu D."/>
            <person name="Xiang H."/>
            <person name="Feng X."/>
            <person name="Li S."/>
            <person name="Wang J."/>
            <person name="Zhang G."/>
            <person name="Kronforst M.R."/>
            <person name="Wang W."/>
        </authorList>
    </citation>
    <scope>NUCLEOTIDE SEQUENCE [LARGE SCALE GENOMIC DNA]</scope>
    <source>
        <strain evidence="4">Ya'a_city_454_Pm</strain>
        <tissue evidence="4">Whole body</tissue>
    </source>
</reference>
<dbReference type="AlphaFoldDB" id="A0A0N1PKE3"/>
<keyword evidence="5" id="KW-1185">Reference proteome</keyword>
<gene>
    <name evidence="4" type="ORF">RR48_01470</name>
</gene>
<name>A0A0N1PKE3_PAPMA</name>
<dbReference type="STRING" id="76193.A0A0N1PKE3"/>
<dbReference type="Proteomes" id="UP000053240">
    <property type="component" value="Unassembled WGS sequence"/>
</dbReference>
<evidence type="ECO:0000313" key="5">
    <source>
        <dbReference type="Proteomes" id="UP000053240"/>
    </source>
</evidence>
<keyword evidence="3" id="KW-0732">Signal</keyword>
<feature type="compositionally biased region" description="Polar residues" evidence="1">
    <location>
        <begin position="177"/>
        <end position="202"/>
    </location>
</feature>
<accession>A0A0N1PKE3</accession>
<keyword evidence="2" id="KW-0812">Transmembrane</keyword>
<keyword evidence="2" id="KW-1133">Transmembrane helix</keyword>
<proteinExistence type="predicted"/>
<sequence>MASFKDKLTLVLVICNILSLSLSDSEVENYAIDSDVTRDVTDERYNKQIDSETEEKFNTTEDTIETNQKINNTNKIDIEMEYEIDTPEVNITVETTTAVIDIPEALGLKTFANVDYEYSQPNKNVDDKIDSLTDADGTDVTEAGSLSTIDNNVYKSKDIVPEDMYSSHSGREDEVTETTSSATTKGFDETVTNENQLSSSGQRIPKTDNSEAKQPIDKRNNDAKPRSTVHTSKKSTLRSWLEDTWLRPPAGILVPLRPRALQRALDVWKDLTADGSLKMTDIVIVGFDSKGISWRSRHNLQASGTSEDKTVADAIFKLIIKYQGVRPESASDGTLRALASAAKLVPYDSALFLITDKEVGDPLKLPLALRALVEKRLKVYTIWTDPHYPSIESELSLVELRNISTHTEGDVLPYSLQPTELENGIPPVAELQQWEPLAEAQLGPRRARLRQIEEDSFDTLLIWRGGGEAISLGIPVEAGVTALRILIEGDVDHAALFPPNEAPQVDLFNETSVKQFSTSSRTDGLVPRDVYLAFPGAPQIDVLSVVPVTPTMADVPNDLVGVWHLSVRCDSCDYRLSVFARARVHFRAEVYEDSLNLRVIGPVASIRESSLVDEYGTELAKLPFSYPASSNTNPAHINLVTEIEEEVPLPKLKVSRVYAKILGRNIQGDPFIRFSGPIDQEIEVRNGRSAVIFPNSNNDLEGVEEENIYMHKMRLNETNAIPYGRISRVVQQGTLVTALMIGLGSRLYGSPGDSLQLQFEVSNYREQAVRFTFGATGELRFLRSIEPTSQTIQSGQTVNVIVNLIISTAAQPGVRDFITFTAYGLDQISISAYVYVVSPNESQVDTFAPEVRHNFQGHCIGRMGNDCAEYTWSATVFARDSGGLLRITSTPLGLMAAQDRTFISGTREEVVTVYRSTCCSTRVVVNAVDIYGNTNSYTMDISNYITDAGIAAIVLGVLLIIALLAILIFLITWCVRKRKSSRELPSYATRNVS</sequence>
<evidence type="ECO:0000256" key="1">
    <source>
        <dbReference type="SAM" id="MobiDB-lite"/>
    </source>
</evidence>
<feature type="chain" id="PRO_5005879818" evidence="3">
    <location>
        <begin position="24"/>
        <end position="993"/>
    </location>
</feature>
<protein>
    <submittedName>
        <fullName evidence="4">Uncharacterized protein</fullName>
    </submittedName>
</protein>
<evidence type="ECO:0000256" key="2">
    <source>
        <dbReference type="SAM" id="Phobius"/>
    </source>
</evidence>
<feature type="region of interest" description="Disordered" evidence="1">
    <location>
        <begin position="163"/>
        <end position="235"/>
    </location>
</feature>